<accession>A0A1I6JI91</accession>
<feature type="domain" description="Glycosyltransferase subfamily 4-like N-terminal" evidence="1">
    <location>
        <begin position="13"/>
        <end position="178"/>
    </location>
</feature>
<dbReference type="Pfam" id="PF13692">
    <property type="entry name" value="Glyco_trans_1_4"/>
    <property type="match status" value="1"/>
</dbReference>
<dbReference type="PANTHER" id="PTHR46401:SF8">
    <property type="entry name" value="BLL6006 PROTEIN"/>
    <property type="match status" value="1"/>
</dbReference>
<name>A0A1I6JI91_9SPHN</name>
<dbReference type="Pfam" id="PF13439">
    <property type="entry name" value="Glyco_transf_4"/>
    <property type="match status" value="1"/>
</dbReference>
<keyword evidence="3" id="KW-1185">Reference proteome</keyword>
<evidence type="ECO:0000259" key="1">
    <source>
        <dbReference type="Pfam" id="PF13439"/>
    </source>
</evidence>
<dbReference type="Proteomes" id="UP000198824">
    <property type="component" value="Unassembled WGS sequence"/>
</dbReference>
<reference evidence="2 3" key="1">
    <citation type="submission" date="2016-10" db="EMBL/GenBank/DDBJ databases">
        <authorList>
            <person name="de Groot N.N."/>
        </authorList>
    </citation>
    <scope>NUCLEOTIDE SEQUENCE [LARGE SCALE GENOMIC DNA]</scope>
    <source>
        <strain evidence="2 3">S5-249</strain>
    </source>
</reference>
<dbReference type="InterPro" id="IPR028098">
    <property type="entry name" value="Glyco_trans_4-like_N"/>
</dbReference>
<protein>
    <submittedName>
        <fullName evidence="2">Glycosyltransferase involved in cell wall bisynthesis</fullName>
    </submittedName>
</protein>
<dbReference type="STRING" id="1166337.SAMN05192580_0313"/>
<organism evidence="2 3">
    <name type="scientific">Sphingomonas jatrophae</name>
    <dbReference type="NCBI Taxonomy" id="1166337"/>
    <lineage>
        <taxon>Bacteria</taxon>
        <taxon>Pseudomonadati</taxon>
        <taxon>Pseudomonadota</taxon>
        <taxon>Alphaproteobacteria</taxon>
        <taxon>Sphingomonadales</taxon>
        <taxon>Sphingomonadaceae</taxon>
        <taxon>Sphingomonas</taxon>
    </lineage>
</organism>
<proteinExistence type="predicted"/>
<dbReference type="SUPFAM" id="SSF53756">
    <property type="entry name" value="UDP-Glycosyltransferase/glycogen phosphorylase"/>
    <property type="match status" value="1"/>
</dbReference>
<sequence>MTTRHVLMTADAVGGVWQYAIELATSLRPLGWQTRLALLGPAPTDVQRREAEEAGATLIETGLTLDWLAGDADEVLATGQAITALAESEGVDLLQLNQPAFAAAPRGRVPRIAVSHSCVDTWWRAVETGPAPDSFAWQTDLVRRGLTTADAVVAPSASHARAVAAAYGIAEPVVVHNGRTPLGGSGGGPHDFAFTCGRLWDRAKNVATLDRAAALLGVPFKAAGATVGPNGERIELRHLLGLGSVDEAVIAGCIGARPVFASAARYEPFGLAVLEAAMAGCALVLSDIPTHRELWDGAARFVDPLDADGFAQALEGLLGDVPARLVQGDLARRRAQKFTPGKMAEGMAALYARLLGPHSRAAA</sequence>
<dbReference type="AlphaFoldDB" id="A0A1I6JI91"/>
<keyword evidence="2" id="KW-0808">Transferase</keyword>
<evidence type="ECO:0000313" key="2">
    <source>
        <dbReference type="EMBL" id="SFR78746.1"/>
    </source>
</evidence>
<evidence type="ECO:0000313" key="3">
    <source>
        <dbReference type="Proteomes" id="UP000198824"/>
    </source>
</evidence>
<dbReference type="CDD" id="cd03801">
    <property type="entry name" value="GT4_PimA-like"/>
    <property type="match status" value="1"/>
</dbReference>
<gene>
    <name evidence="2" type="ORF">SAMN05192580_0313</name>
</gene>
<dbReference type="GO" id="GO:0016757">
    <property type="term" value="F:glycosyltransferase activity"/>
    <property type="evidence" value="ECO:0007669"/>
    <property type="project" value="TreeGrafter"/>
</dbReference>
<dbReference type="EMBL" id="FOZG01000001">
    <property type="protein sequence ID" value="SFR78746.1"/>
    <property type="molecule type" value="Genomic_DNA"/>
</dbReference>
<dbReference type="Gene3D" id="3.40.50.2000">
    <property type="entry name" value="Glycogen Phosphorylase B"/>
    <property type="match status" value="2"/>
</dbReference>
<dbReference type="PANTHER" id="PTHR46401">
    <property type="entry name" value="GLYCOSYLTRANSFERASE WBBK-RELATED"/>
    <property type="match status" value="1"/>
</dbReference>